<reference evidence="1" key="1">
    <citation type="submission" date="2019-03" db="EMBL/GenBank/DDBJ databases">
        <authorList>
            <person name="Mank J."/>
            <person name="Almeida P."/>
        </authorList>
    </citation>
    <scope>NUCLEOTIDE SEQUENCE</scope>
    <source>
        <strain evidence="1">78183</strain>
    </source>
</reference>
<sequence>MVKQKGALIELDFPIIQTTELSIDAVSVSKDYHLYRPLRNTSSSGYCFASMNASNLSFLSFWDLDMLSNGLNCVSSSFVYRKTKACHVLQAVFPSGKDLTELNPPYDKV</sequence>
<gene>
    <name evidence="1" type="ORF">SVIM_LOCUS266976</name>
</gene>
<protein>
    <submittedName>
        <fullName evidence="1">Uncharacterized protein</fullName>
    </submittedName>
</protein>
<accession>A0A6N2LSA8</accession>
<organism evidence="1">
    <name type="scientific">Salix viminalis</name>
    <name type="common">Common osier</name>
    <name type="synonym">Basket willow</name>
    <dbReference type="NCBI Taxonomy" id="40686"/>
    <lineage>
        <taxon>Eukaryota</taxon>
        <taxon>Viridiplantae</taxon>
        <taxon>Streptophyta</taxon>
        <taxon>Embryophyta</taxon>
        <taxon>Tracheophyta</taxon>
        <taxon>Spermatophyta</taxon>
        <taxon>Magnoliopsida</taxon>
        <taxon>eudicotyledons</taxon>
        <taxon>Gunneridae</taxon>
        <taxon>Pentapetalae</taxon>
        <taxon>rosids</taxon>
        <taxon>fabids</taxon>
        <taxon>Malpighiales</taxon>
        <taxon>Salicaceae</taxon>
        <taxon>Saliceae</taxon>
        <taxon>Salix</taxon>
    </lineage>
</organism>
<dbReference type="EMBL" id="CAADRP010001596">
    <property type="protein sequence ID" value="VFU43753.1"/>
    <property type="molecule type" value="Genomic_DNA"/>
</dbReference>
<dbReference type="AlphaFoldDB" id="A0A6N2LSA8"/>
<name>A0A6N2LSA8_SALVM</name>
<proteinExistence type="predicted"/>
<evidence type="ECO:0000313" key="1">
    <source>
        <dbReference type="EMBL" id="VFU43753.1"/>
    </source>
</evidence>